<keyword evidence="1" id="KW-0472">Membrane</keyword>
<dbReference type="SUPFAM" id="SSF81383">
    <property type="entry name" value="F-box domain"/>
    <property type="match status" value="1"/>
</dbReference>
<evidence type="ECO:0000313" key="3">
    <source>
        <dbReference type="Proteomes" id="UP000230069"/>
    </source>
</evidence>
<protein>
    <recommendedName>
        <fullName evidence="4">F-box domain-containing protein</fullName>
    </recommendedName>
</protein>
<name>A0A2G5DXJ3_AQUCA</name>
<evidence type="ECO:0000256" key="1">
    <source>
        <dbReference type="SAM" id="Phobius"/>
    </source>
</evidence>
<accession>A0A2G5DXJ3</accession>
<keyword evidence="1" id="KW-1133">Transmembrane helix</keyword>
<keyword evidence="1" id="KW-0812">Transmembrane</keyword>
<dbReference type="OrthoDB" id="612216at2759"/>
<dbReference type="InParanoid" id="A0A2G5DXJ3"/>
<gene>
    <name evidence="2" type="ORF">AQUCO_01400662v1</name>
</gene>
<dbReference type="InterPro" id="IPR036047">
    <property type="entry name" value="F-box-like_dom_sf"/>
</dbReference>
<evidence type="ECO:0000313" key="2">
    <source>
        <dbReference type="EMBL" id="PIA48232.1"/>
    </source>
</evidence>
<keyword evidence="3" id="KW-1185">Reference proteome</keyword>
<feature type="transmembrane region" description="Helical" evidence="1">
    <location>
        <begin position="41"/>
        <end position="59"/>
    </location>
</feature>
<dbReference type="EMBL" id="KZ305031">
    <property type="protein sequence ID" value="PIA48232.1"/>
    <property type="molecule type" value="Genomic_DNA"/>
</dbReference>
<dbReference type="AlphaFoldDB" id="A0A2G5DXJ3"/>
<sequence length="83" mass="10131">MKQVVETSILSKRWRNLWKSTPYLNMDMGFWVRCLYKRHQFIYFLNKFYFLGMILTLTYKSLISNVRVTVFPMMFLIVGLHLL</sequence>
<proteinExistence type="predicted"/>
<evidence type="ECO:0008006" key="4">
    <source>
        <dbReference type="Google" id="ProtNLM"/>
    </source>
</evidence>
<dbReference type="Proteomes" id="UP000230069">
    <property type="component" value="Unassembled WGS sequence"/>
</dbReference>
<organism evidence="2 3">
    <name type="scientific">Aquilegia coerulea</name>
    <name type="common">Rocky mountain columbine</name>
    <dbReference type="NCBI Taxonomy" id="218851"/>
    <lineage>
        <taxon>Eukaryota</taxon>
        <taxon>Viridiplantae</taxon>
        <taxon>Streptophyta</taxon>
        <taxon>Embryophyta</taxon>
        <taxon>Tracheophyta</taxon>
        <taxon>Spermatophyta</taxon>
        <taxon>Magnoliopsida</taxon>
        <taxon>Ranunculales</taxon>
        <taxon>Ranunculaceae</taxon>
        <taxon>Thalictroideae</taxon>
        <taxon>Aquilegia</taxon>
    </lineage>
</organism>
<reference evidence="2 3" key="1">
    <citation type="submission" date="2017-09" db="EMBL/GenBank/DDBJ databases">
        <title>WGS assembly of Aquilegia coerulea Goldsmith.</title>
        <authorList>
            <person name="Hodges S."/>
            <person name="Kramer E."/>
            <person name="Nordborg M."/>
            <person name="Tomkins J."/>
            <person name="Borevitz J."/>
            <person name="Derieg N."/>
            <person name="Yan J."/>
            <person name="Mihaltcheva S."/>
            <person name="Hayes R.D."/>
            <person name="Rokhsar D."/>
        </authorList>
    </citation>
    <scope>NUCLEOTIDE SEQUENCE [LARGE SCALE GENOMIC DNA]</scope>
    <source>
        <strain evidence="3">cv. Goldsmith</strain>
    </source>
</reference>